<organism evidence="1 2">
    <name type="scientific">Colletotrichum zoysiae</name>
    <dbReference type="NCBI Taxonomy" id="1216348"/>
    <lineage>
        <taxon>Eukaryota</taxon>
        <taxon>Fungi</taxon>
        <taxon>Dikarya</taxon>
        <taxon>Ascomycota</taxon>
        <taxon>Pezizomycotina</taxon>
        <taxon>Sordariomycetes</taxon>
        <taxon>Hypocreomycetidae</taxon>
        <taxon>Glomerellales</taxon>
        <taxon>Glomerellaceae</taxon>
        <taxon>Colletotrichum</taxon>
        <taxon>Colletotrichum graminicola species complex</taxon>
    </lineage>
</organism>
<dbReference type="AlphaFoldDB" id="A0AAD9H469"/>
<name>A0AAD9H469_9PEZI</name>
<gene>
    <name evidence="1" type="ORF">LX32DRAFT_645821</name>
</gene>
<evidence type="ECO:0000313" key="2">
    <source>
        <dbReference type="Proteomes" id="UP001232148"/>
    </source>
</evidence>
<dbReference type="Proteomes" id="UP001232148">
    <property type="component" value="Unassembled WGS sequence"/>
</dbReference>
<comment type="caution">
    <text evidence="1">The sequence shown here is derived from an EMBL/GenBank/DDBJ whole genome shotgun (WGS) entry which is preliminary data.</text>
</comment>
<accession>A0AAD9H469</accession>
<keyword evidence="2" id="KW-1185">Reference proteome</keyword>
<protein>
    <submittedName>
        <fullName evidence="1">Uncharacterized protein</fullName>
    </submittedName>
</protein>
<reference evidence="1" key="1">
    <citation type="submission" date="2021-06" db="EMBL/GenBank/DDBJ databases">
        <title>Comparative genomics, transcriptomics and evolutionary studies reveal genomic signatures of adaptation to plant cell wall in hemibiotrophic fungi.</title>
        <authorList>
            <consortium name="DOE Joint Genome Institute"/>
            <person name="Baroncelli R."/>
            <person name="Diaz J.F."/>
            <person name="Benocci T."/>
            <person name="Peng M."/>
            <person name="Battaglia E."/>
            <person name="Haridas S."/>
            <person name="Andreopoulos W."/>
            <person name="Labutti K."/>
            <person name="Pangilinan J."/>
            <person name="Floch G.L."/>
            <person name="Makela M.R."/>
            <person name="Henrissat B."/>
            <person name="Grigoriev I.V."/>
            <person name="Crouch J.A."/>
            <person name="De Vries R.P."/>
            <person name="Sukno S.A."/>
            <person name="Thon M.R."/>
        </authorList>
    </citation>
    <scope>NUCLEOTIDE SEQUENCE</scope>
    <source>
        <strain evidence="1">MAFF235873</strain>
    </source>
</reference>
<evidence type="ECO:0000313" key="1">
    <source>
        <dbReference type="EMBL" id="KAK2022115.1"/>
    </source>
</evidence>
<dbReference type="EMBL" id="MU843060">
    <property type="protein sequence ID" value="KAK2022115.1"/>
    <property type="molecule type" value="Genomic_DNA"/>
</dbReference>
<proteinExistence type="predicted"/>
<sequence length="160" mass="16912">MTCRQNFPLERVPVNGCMPANHVWLRRCPHPAAAGIGRIGKIGDEGVCVCVIRYTGDGAESTSTASSSARGCDVVCGAEGSVASVVGGAVSATVWKPFGSVQLHMGAELDVDSAWRRDEGQPACGQDTNPVPRVIRTLCFCLLCRRLTKTDGQLPLEIKG</sequence>